<comment type="caution">
    <text evidence="2">The sequence shown here is derived from an EMBL/GenBank/DDBJ whole genome shotgun (WGS) entry which is preliminary data.</text>
</comment>
<proteinExistence type="predicted"/>
<dbReference type="Proteomes" id="UP001642409">
    <property type="component" value="Unassembled WGS sequence"/>
</dbReference>
<feature type="coiled-coil region" evidence="1">
    <location>
        <begin position="442"/>
        <end position="476"/>
    </location>
</feature>
<name>A0AA86UGC5_9EUKA</name>
<evidence type="ECO:0000256" key="1">
    <source>
        <dbReference type="SAM" id="Coils"/>
    </source>
</evidence>
<protein>
    <submittedName>
        <fullName evidence="3">Hypothetical_protein</fullName>
    </submittedName>
</protein>
<dbReference type="AlphaFoldDB" id="A0AA86UGC5"/>
<evidence type="ECO:0000313" key="2">
    <source>
        <dbReference type="EMBL" id="CAI9954759.1"/>
    </source>
</evidence>
<keyword evidence="4" id="KW-1185">Reference proteome</keyword>
<accession>A0AA86UGC5</accession>
<sequence>MQIEQFLNNVLANPDENLQILCDYFAKQVKEPFKQFLIELSQSKLTCKDATPIINALRICVSQGIVDNYVDPLDKQEQVLQLQLHLQEQDQDYTQVNLGMSLLDVLKQLSLSELQTESQRIQTVLHELQPQQNQVAASEIEQIKQQIDEHLQQSLQTYKAHLKDFIRETAQEYTSQLKDVLLRELFSQVSKVDEELANKIGRVHRDLIDLESDVQVQSPQKRSEKVIQSFQTARPQANTQDSQKIPVLTKMEPLVQEDSDFVEEFKQLQTTRTVLKSVGPQEVKGDIIRKDVHPAELSPILTRTQMQQKQLNQEVGNPQTLAHLNNEQIMLQSQQLKIHQQKLELQKEQNELEAERTKFMQKCLQLQQEQEKFKQSQLAFLDTPKTKKENAYTPEDQNESQTVYNGQTYYNDGQSQNQNVRSQIQSTKSQINDGRNLEQINQSKYASNFQELDREIQKKEEEVIALDKSIREFEKQKHTEMRKSQMNRSQMPAATQSQYLSQNDLKTSQLHRPRNDYATLVTHNSQIELEDLNFRLNQVAQQTSRALEAIQMTLREQNQKIMTASSVSGVPTTRETQKLHVRLQQLEFEVAQLRESKM</sequence>
<keyword evidence="1" id="KW-0175">Coiled coil</keyword>
<organism evidence="2">
    <name type="scientific">Hexamita inflata</name>
    <dbReference type="NCBI Taxonomy" id="28002"/>
    <lineage>
        <taxon>Eukaryota</taxon>
        <taxon>Metamonada</taxon>
        <taxon>Diplomonadida</taxon>
        <taxon>Hexamitidae</taxon>
        <taxon>Hexamitinae</taxon>
        <taxon>Hexamita</taxon>
    </lineage>
</organism>
<dbReference type="EMBL" id="CAXDID020000206">
    <property type="protein sequence ID" value="CAL6055330.1"/>
    <property type="molecule type" value="Genomic_DNA"/>
</dbReference>
<reference evidence="2" key="1">
    <citation type="submission" date="2023-06" db="EMBL/GenBank/DDBJ databases">
        <authorList>
            <person name="Kurt Z."/>
        </authorList>
    </citation>
    <scope>NUCLEOTIDE SEQUENCE</scope>
</reference>
<evidence type="ECO:0000313" key="4">
    <source>
        <dbReference type="Proteomes" id="UP001642409"/>
    </source>
</evidence>
<reference evidence="3 4" key="2">
    <citation type="submission" date="2024-07" db="EMBL/GenBank/DDBJ databases">
        <authorList>
            <person name="Akdeniz Z."/>
        </authorList>
    </citation>
    <scope>NUCLEOTIDE SEQUENCE [LARGE SCALE GENOMIC DNA]</scope>
</reference>
<dbReference type="EMBL" id="CATOUU010000851">
    <property type="protein sequence ID" value="CAI9954759.1"/>
    <property type="molecule type" value="Genomic_DNA"/>
</dbReference>
<feature type="coiled-coil region" evidence="1">
    <location>
        <begin position="331"/>
        <end position="369"/>
    </location>
</feature>
<evidence type="ECO:0000313" key="3">
    <source>
        <dbReference type="EMBL" id="CAL6055330.1"/>
    </source>
</evidence>
<gene>
    <name evidence="2" type="ORF">HINF_LOCUS42404</name>
    <name evidence="3" type="ORF">HINF_LOCUS46490</name>
</gene>